<dbReference type="EMBL" id="ML978068">
    <property type="protein sequence ID" value="KAF2017390.1"/>
    <property type="molecule type" value="Genomic_DNA"/>
</dbReference>
<dbReference type="RefSeq" id="XP_033385729.1">
    <property type="nucleotide sequence ID" value="XM_033527472.1"/>
</dbReference>
<dbReference type="GeneID" id="54284869"/>
<name>A0A6A5XXL9_9PLEO</name>
<sequence>MRLCLNYYHRDLRVRGDPTSPLNGIYYFYAVDVKTLKDVDGYPLSVDGIPAENDPRRIFLGGLILQRPAVLQVGNLVYAGFGGLCEAYNYTGAVIAVDINTRKMNYWVTQAGSESVFTEDWTQWSGGGPGGIWQAGQGLASDGQDVFFLIDNGAGSSTTNVSTTPISGKTHLDVLSETAVRISKQNGSIRLLDWFRPFDWQSDGGQDIGSGGLAILGSEFSTSSTPKMGVVTSTNTKMYVVDLSNLGGYRQGINGTDGVVQTIPLDGEVFGGVGTYPHEGGYIYVNPGNSPLSAYRFNSSSMSRPFELAGVGSHESSHWGAVGLPTVTSDNGRKGSGIVWITEPTQGLFAYHAVPVNGTLTEIPLPKVEGAMKFGRPVFGDRRVYIVDGQRRLIALGLK</sequence>
<reference evidence="1" key="1">
    <citation type="journal article" date="2020" name="Stud. Mycol.">
        <title>101 Dothideomycetes genomes: a test case for predicting lifestyles and emergence of pathogens.</title>
        <authorList>
            <person name="Haridas S."/>
            <person name="Albert R."/>
            <person name="Binder M."/>
            <person name="Bloem J."/>
            <person name="Labutti K."/>
            <person name="Salamov A."/>
            <person name="Andreopoulos B."/>
            <person name="Baker S."/>
            <person name="Barry K."/>
            <person name="Bills G."/>
            <person name="Bluhm B."/>
            <person name="Cannon C."/>
            <person name="Castanera R."/>
            <person name="Culley D."/>
            <person name="Daum C."/>
            <person name="Ezra D."/>
            <person name="Gonzalez J."/>
            <person name="Henrissat B."/>
            <person name="Kuo A."/>
            <person name="Liang C."/>
            <person name="Lipzen A."/>
            <person name="Lutzoni F."/>
            <person name="Magnuson J."/>
            <person name="Mondo S."/>
            <person name="Nolan M."/>
            <person name="Ohm R."/>
            <person name="Pangilinan J."/>
            <person name="Park H.-J."/>
            <person name="Ramirez L."/>
            <person name="Alfaro M."/>
            <person name="Sun H."/>
            <person name="Tritt A."/>
            <person name="Yoshinaga Y."/>
            <person name="Zwiers L.-H."/>
            <person name="Turgeon B."/>
            <person name="Goodwin S."/>
            <person name="Spatafora J."/>
            <person name="Crous P."/>
            <person name="Grigoriev I."/>
        </authorList>
    </citation>
    <scope>NUCLEOTIDE SEQUENCE</scope>
    <source>
        <strain evidence="1">CBS 175.79</strain>
    </source>
</reference>
<protein>
    <submittedName>
        <fullName evidence="1">Uncharacterized protein</fullName>
    </submittedName>
</protein>
<evidence type="ECO:0000313" key="1">
    <source>
        <dbReference type="EMBL" id="KAF2017390.1"/>
    </source>
</evidence>
<organism evidence="1 2">
    <name type="scientific">Aaosphaeria arxii CBS 175.79</name>
    <dbReference type="NCBI Taxonomy" id="1450172"/>
    <lineage>
        <taxon>Eukaryota</taxon>
        <taxon>Fungi</taxon>
        <taxon>Dikarya</taxon>
        <taxon>Ascomycota</taxon>
        <taxon>Pezizomycotina</taxon>
        <taxon>Dothideomycetes</taxon>
        <taxon>Pleosporomycetidae</taxon>
        <taxon>Pleosporales</taxon>
        <taxon>Pleosporales incertae sedis</taxon>
        <taxon>Aaosphaeria</taxon>
    </lineage>
</organism>
<proteinExistence type="predicted"/>
<accession>A0A6A5XXL9</accession>
<dbReference type="OrthoDB" id="5985073at2759"/>
<keyword evidence="2" id="KW-1185">Reference proteome</keyword>
<evidence type="ECO:0000313" key="2">
    <source>
        <dbReference type="Proteomes" id="UP000799778"/>
    </source>
</evidence>
<dbReference type="AlphaFoldDB" id="A0A6A5XXL9"/>
<dbReference type="Proteomes" id="UP000799778">
    <property type="component" value="Unassembled WGS sequence"/>
</dbReference>
<gene>
    <name evidence="1" type="ORF">BU24DRAFT_420440</name>
</gene>